<keyword evidence="8" id="KW-0676">Redox-active center</keyword>
<accession>A0A177YPK8</accession>
<evidence type="ECO:0000256" key="11">
    <source>
        <dbReference type="ARBA" id="ARBA00041373"/>
    </source>
</evidence>
<protein>
    <recommendedName>
        <fullName evidence="3">thioredoxin-dependent peroxiredoxin</fullName>
        <ecNumber evidence="3">1.11.1.24</ecNumber>
    </recommendedName>
    <alternativeName>
        <fullName evidence="11">Bacterioferritin comigratory protein</fullName>
    </alternativeName>
    <alternativeName>
        <fullName evidence="9">Thioredoxin peroxidase</fullName>
    </alternativeName>
</protein>
<reference evidence="15 16" key="1">
    <citation type="submission" date="2016-03" db="EMBL/GenBank/DDBJ databases">
        <title>Genome sequence of Rhodococcus kyotonensis KB10.</title>
        <authorList>
            <person name="Jeong H."/>
            <person name="Hong C.E."/>
            <person name="Jo S.H."/>
            <person name="Park J.M."/>
        </authorList>
    </citation>
    <scope>NUCLEOTIDE SEQUENCE [LARGE SCALE GENOMIC DNA]</scope>
    <source>
        <strain evidence="15 16">KB10</strain>
    </source>
</reference>
<feature type="active site" description="Cysteine sulfenic acid (-SOH) intermediate; for peroxidase activity" evidence="13">
    <location>
        <position position="44"/>
    </location>
</feature>
<dbReference type="InterPro" id="IPR050924">
    <property type="entry name" value="Peroxiredoxin_BCP/PrxQ"/>
</dbReference>
<evidence type="ECO:0000256" key="13">
    <source>
        <dbReference type="PIRSR" id="PIRSR000239-1"/>
    </source>
</evidence>
<dbReference type="GO" id="GO:0008379">
    <property type="term" value="F:thioredoxin peroxidase activity"/>
    <property type="evidence" value="ECO:0007669"/>
    <property type="project" value="TreeGrafter"/>
</dbReference>
<dbReference type="PIRSF" id="PIRSF000239">
    <property type="entry name" value="AHPC"/>
    <property type="match status" value="1"/>
</dbReference>
<keyword evidence="6" id="KW-0560">Oxidoreductase</keyword>
<evidence type="ECO:0000313" key="16">
    <source>
        <dbReference type="Proteomes" id="UP000077519"/>
    </source>
</evidence>
<evidence type="ECO:0000256" key="4">
    <source>
        <dbReference type="ARBA" id="ARBA00022559"/>
    </source>
</evidence>
<keyword evidence="7" id="KW-1015">Disulfide bond</keyword>
<evidence type="ECO:0000256" key="10">
    <source>
        <dbReference type="ARBA" id="ARBA00038489"/>
    </source>
</evidence>
<evidence type="ECO:0000259" key="14">
    <source>
        <dbReference type="PROSITE" id="PS51352"/>
    </source>
</evidence>
<evidence type="ECO:0000256" key="2">
    <source>
        <dbReference type="ARBA" id="ARBA00011245"/>
    </source>
</evidence>
<comment type="function">
    <text evidence="1">Thiol-specific peroxidase that catalyzes the reduction of hydrogen peroxide and organic hydroperoxides to water and alcohols, respectively. Plays a role in cell protection against oxidative stress by detoxifying peroxides and as sensor of hydrogen peroxide-mediated signaling events.</text>
</comment>
<dbReference type="InterPro" id="IPR013766">
    <property type="entry name" value="Thioredoxin_domain"/>
</dbReference>
<dbReference type="Proteomes" id="UP000077519">
    <property type="component" value="Unassembled WGS sequence"/>
</dbReference>
<dbReference type="InterPro" id="IPR000866">
    <property type="entry name" value="AhpC/TSA"/>
</dbReference>
<evidence type="ECO:0000256" key="8">
    <source>
        <dbReference type="ARBA" id="ARBA00023284"/>
    </source>
</evidence>
<evidence type="ECO:0000256" key="5">
    <source>
        <dbReference type="ARBA" id="ARBA00022862"/>
    </source>
</evidence>
<evidence type="ECO:0000256" key="1">
    <source>
        <dbReference type="ARBA" id="ARBA00003330"/>
    </source>
</evidence>
<dbReference type="Pfam" id="PF00578">
    <property type="entry name" value="AhpC-TSA"/>
    <property type="match status" value="1"/>
</dbReference>
<dbReference type="EC" id="1.11.1.24" evidence="3"/>
<evidence type="ECO:0000256" key="7">
    <source>
        <dbReference type="ARBA" id="ARBA00023157"/>
    </source>
</evidence>
<evidence type="ECO:0000256" key="3">
    <source>
        <dbReference type="ARBA" id="ARBA00013017"/>
    </source>
</evidence>
<dbReference type="FunFam" id="3.40.30.10:FF:000267">
    <property type="entry name" value="Peroxidoxin bcpB"/>
    <property type="match status" value="1"/>
</dbReference>
<name>A0A177YPK8_9NOCA</name>
<comment type="subunit">
    <text evidence="2">Monomer.</text>
</comment>
<dbReference type="InterPro" id="IPR036249">
    <property type="entry name" value="Thioredoxin-like_sf"/>
</dbReference>
<evidence type="ECO:0000313" key="15">
    <source>
        <dbReference type="EMBL" id="OAK57473.1"/>
    </source>
</evidence>
<dbReference type="InterPro" id="IPR024706">
    <property type="entry name" value="Peroxiredoxin_AhpC-typ"/>
</dbReference>
<dbReference type="Gene3D" id="3.40.30.10">
    <property type="entry name" value="Glutaredoxin"/>
    <property type="match status" value="1"/>
</dbReference>
<organism evidence="15 16">
    <name type="scientific">Rhodococcoides kyotonense</name>
    <dbReference type="NCBI Taxonomy" id="398843"/>
    <lineage>
        <taxon>Bacteria</taxon>
        <taxon>Bacillati</taxon>
        <taxon>Actinomycetota</taxon>
        <taxon>Actinomycetes</taxon>
        <taxon>Mycobacteriales</taxon>
        <taxon>Nocardiaceae</taxon>
        <taxon>Rhodococcoides</taxon>
    </lineage>
</organism>
<comment type="similarity">
    <text evidence="10">Belongs to the peroxiredoxin family. BCP/PrxQ subfamily.</text>
</comment>
<gene>
    <name evidence="15" type="ORF">A3K89_01355</name>
</gene>
<keyword evidence="5" id="KW-0049">Antioxidant</keyword>
<proteinExistence type="inferred from homology"/>
<dbReference type="PANTHER" id="PTHR42801:SF8">
    <property type="entry name" value="PEROXIREDOXIN RV1608C-RELATED"/>
    <property type="match status" value="1"/>
</dbReference>
<dbReference type="CDD" id="cd03017">
    <property type="entry name" value="PRX_BCP"/>
    <property type="match status" value="1"/>
</dbReference>
<sequence length="154" mass="16551">MKPGDSVPDFTLPDQTGTPQSLDGLLRNGPVVLFFYPAAFTPGCTAEACHFRDLAAEFAEVGATRVGISTDAVAKQSDFAADKGFDYPLLSDSDGAVATAFGVKRGLLGKLSPVKRATFVIDTDRTVLEAFSSEFRFEAHADHALEFLRSRSTR</sequence>
<dbReference type="SUPFAM" id="SSF52833">
    <property type="entry name" value="Thioredoxin-like"/>
    <property type="match status" value="1"/>
</dbReference>
<dbReference type="EMBL" id="LVHI01000001">
    <property type="protein sequence ID" value="OAK57473.1"/>
    <property type="molecule type" value="Genomic_DNA"/>
</dbReference>
<comment type="caution">
    <text evidence="15">The sequence shown here is derived from an EMBL/GenBank/DDBJ whole genome shotgun (WGS) entry which is preliminary data.</text>
</comment>
<feature type="domain" description="Thioredoxin" evidence="14">
    <location>
        <begin position="1"/>
        <end position="153"/>
    </location>
</feature>
<keyword evidence="4" id="KW-0575">Peroxidase</keyword>
<dbReference type="PROSITE" id="PS51352">
    <property type="entry name" value="THIOREDOXIN_2"/>
    <property type="match status" value="1"/>
</dbReference>
<comment type="catalytic activity">
    <reaction evidence="12">
        <text>a hydroperoxide + [thioredoxin]-dithiol = an alcohol + [thioredoxin]-disulfide + H2O</text>
        <dbReference type="Rhea" id="RHEA:62620"/>
        <dbReference type="Rhea" id="RHEA-COMP:10698"/>
        <dbReference type="Rhea" id="RHEA-COMP:10700"/>
        <dbReference type="ChEBI" id="CHEBI:15377"/>
        <dbReference type="ChEBI" id="CHEBI:29950"/>
        <dbReference type="ChEBI" id="CHEBI:30879"/>
        <dbReference type="ChEBI" id="CHEBI:35924"/>
        <dbReference type="ChEBI" id="CHEBI:50058"/>
        <dbReference type="EC" id="1.11.1.24"/>
    </reaction>
</comment>
<dbReference type="AlphaFoldDB" id="A0A177YPK8"/>
<keyword evidence="16" id="KW-1185">Reference proteome</keyword>
<evidence type="ECO:0000256" key="9">
    <source>
        <dbReference type="ARBA" id="ARBA00032824"/>
    </source>
</evidence>
<evidence type="ECO:0000256" key="6">
    <source>
        <dbReference type="ARBA" id="ARBA00023002"/>
    </source>
</evidence>
<dbReference type="PANTHER" id="PTHR42801">
    <property type="entry name" value="THIOREDOXIN-DEPENDENT PEROXIDE REDUCTASE"/>
    <property type="match status" value="1"/>
</dbReference>
<evidence type="ECO:0000256" key="12">
    <source>
        <dbReference type="ARBA" id="ARBA00049091"/>
    </source>
</evidence>
<dbReference type="GO" id="GO:0005737">
    <property type="term" value="C:cytoplasm"/>
    <property type="evidence" value="ECO:0007669"/>
    <property type="project" value="TreeGrafter"/>
</dbReference>
<dbReference type="GO" id="GO:0034599">
    <property type="term" value="P:cellular response to oxidative stress"/>
    <property type="evidence" value="ECO:0007669"/>
    <property type="project" value="TreeGrafter"/>
</dbReference>
<dbReference type="GO" id="GO:0045454">
    <property type="term" value="P:cell redox homeostasis"/>
    <property type="evidence" value="ECO:0007669"/>
    <property type="project" value="TreeGrafter"/>
</dbReference>
<dbReference type="RefSeq" id="WP_068420785.1">
    <property type="nucleotide sequence ID" value="NZ_LVHI01000001.1"/>
</dbReference>